<dbReference type="AlphaFoldDB" id="A0AAE3EWW4"/>
<evidence type="ECO:0000313" key="1">
    <source>
        <dbReference type="EMBL" id="MCG2461980.1"/>
    </source>
</evidence>
<evidence type="ECO:0000313" key="2">
    <source>
        <dbReference type="Proteomes" id="UP001200642"/>
    </source>
</evidence>
<organism evidence="1 2">
    <name type="scientific">Cerina litoralis</name>
    <dbReference type="NCBI Taxonomy" id="2874477"/>
    <lineage>
        <taxon>Bacteria</taxon>
        <taxon>Pseudomonadati</taxon>
        <taxon>Bacteroidota</taxon>
        <taxon>Flavobacteriia</taxon>
        <taxon>Flavobacteriales</taxon>
        <taxon>Flavobacteriaceae</taxon>
        <taxon>Cerina</taxon>
    </lineage>
</organism>
<proteinExistence type="predicted"/>
<keyword evidence="2" id="KW-1185">Reference proteome</keyword>
<gene>
    <name evidence="1" type="ORF">K8352_14570</name>
</gene>
<dbReference type="Proteomes" id="UP001200642">
    <property type="component" value="Unassembled WGS sequence"/>
</dbReference>
<sequence length="393" mass="44863">MRLKKTYRFITLIALGILGHACTEPFPIVTKDFESVLVVEATLTDENIHHQVVLSRSYGLDGGAPKFESNAHVMIKDDSQNTYDFQETLPGTYVSTQPFAAQPGRTYQLIVNTAEGRSYSSTTEQLPQSVPIDNLYAEKETNADNVEGVEFFVDSQDPTGNSKYYRYTYEETYKIVAPYWSSQELLVVSDDPPELELVRRETEARYCYKTQVSSNIVLANTSGYVENKIARFPVRFIPRDDYMLRNRYSILVKQYTQSVAAHNYLKTLAEFSGSESPFTESQPGFIDGNITSDQDGDEKVVGFFEVSSLSTKRVFIDFRDIFEEGPYPKYPYDCQIDTLPSLERPSVYEAVKYENWIYVSSVPPPSTGYLMVYKPCGDCTFWADNQKPEFWVD</sequence>
<name>A0AAE3EWW4_9FLAO</name>
<protein>
    <submittedName>
        <fullName evidence="1">DUF4249 domain-containing protein</fullName>
    </submittedName>
</protein>
<comment type="caution">
    <text evidence="1">The sequence shown here is derived from an EMBL/GenBank/DDBJ whole genome shotgun (WGS) entry which is preliminary data.</text>
</comment>
<dbReference type="Pfam" id="PF14054">
    <property type="entry name" value="DUF4249"/>
    <property type="match status" value="1"/>
</dbReference>
<reference evidence="1" key="1">
    <citation type="submission" date="2023-02" db="EMBL/GenBank/DDBJ databases">
        <title>Genome of Flavobacteriaceae gen. nov. sp. strain F89.</title>
        <authorList>
            <person name="Wang Y."/>
        </authorList>
    </citation>
    <scope>NUCLEOTIDE SEQUENCE</scope>
    <source>
        <strain evidence="1">F89</strain>
    </source>
</reference>
<accession>A0AAE3EWW4</accession>
<dbReference type="InterPro" id="IPR025345">
    <property type="entry name" value="DUF4249"/>
</dbReference>
<dbReference type="EMBL" id="JAIRBC010000023">
    <property type="protein sequence ID" value="MCG2461980.1"/>
    <property type="molecule type" value="Genomic_DNA"/>
</dbReference>
<dbReference type="RefSeq" id="WP_317903122.1">
    <property type="nucleotide sequence ID" value="NZ_JAIRBC010000023.1"/>
</dbReference>